<dbReference type="Proteomes" id="UP000239590">
    <property type="component" value="Unassembled WGS sequence"/>
</dbReference>
<feature type="chain" id="PRO_5015622242" evidence="2">
    <location>
        <begin position="24"/>
        <end position="478"/>
    </location>
</feature>
<comment type="similarity">
    <text evidence="1">Belongs to the transglycosylase Slt family.</text>
</comment>
<keyword evidence="2" id="KW-0732">Signal</keyword>
<dbReference type="GO" id="GO:0000270">
    <property type="term" value="P:peptidoglycan metabolic process"/>
    <property type="evidence" value="ECO:0007669"/>
    <property type="project" value="InterPro"/>
</dbReference>
<keyword evidence="5" id="KW-1185">Reference proteome</keyword>
<organism evidence="4 5">
    <name type="scientific">Siphonobacter curvatus</name>
    <dbReference type="NCBI Taxonomy" id="2094562"/>
    <lineage>
        <taxon>Bacteria</taxon>
        <taxon>Pseudomonadati</taxon>
        <taxon>Bacteroidota</taxon>
        <taxon>Cytophagia</taxon>
        <taxon>Cytophagales</taxon>
        <taxon>Cytophagaceae</taxon>
        <taxon>Siphonobacter</taxon>
    </lineage>
</organism>
<dbReference type="PANTHER" id="PTHR33734">
    <property type="entry name" value="LYSM DOMAIN-CONTAINING GPI-ANCHORED PROTEIN 2"/>
    <property type="match status" value="1"/>
</dbReference>
<dbReference type="GO" id="GO:0016020">
    <property type="term" value="C:membrane"/>
    <property type="evidence" value="ECO:0007669"/>
    <property type="project" value="InterPro"/>
</dbReference>
<dbReference type="RefSeq" id="WP_104709519.1">
    <property type="nucleotide sequence ID" value="NZ_PTRA01000001.1"/>
</dbReference>
<dbReference type="SMART" id="SM00257">
    <property type="entry name" value="LysM"/>
    <property type="match status" value="2"/>
</dbReference>
<dbReference type="GO" id="GO:0008932">
    <property type="term" value="F:lytic endotransglycosylase activity"/>
    <property type="evidence" value="ECO:0007669"/>
    <property type="project" value="TreeGrafter"/>
</dbReference>
<dbReference type="PROSITE" id="PS51782">
    <property type="entry name" value="LYSM"/>
    <property type="match status" value="2"/>
</dbReference>
<evidence type="ECO:0000256" key="1">
    <source>
        <dbReference type="ARBA" id="ARBA00007734"/>
    </source>
</evidence>
<evidence type="ECO:0000313" key="5">
    <source>
        <dbReference type="Proteomes" id="UP000239590"/>
    </source>
</evidence>
<dbReference type="CDD" id="cd16894">
    <property type="entry name" value="MltD-like"/>
    <property type="match status" value="1"/>
</dbReference>
<comment type="caution">
    <text evidence="4">The sequence shown here is derived from an EMBL/GenBank/DDBJ whole genome shotgun (WGS) entry which is preliminary data.</text>
</comment>
<dbReference type="CDD" id="cd00118">
    <property type="entry name" value="LysM"/>
    <property type="match status" value="2"/>
</dbReference>
<reference evidence="5" key="1">
    <citation type="submission" date="2018-02" db="EMBL/GenBank/DDBJ databases">
        <title>Genome sequencing of Solimonas sp. HR-BB.</title>
        <authorList>
            <person name="Lee Y."/>
            <person name="Jeon C.O."/>
        </authorList>
    </citation>
    <scope>NUCLEOTIDE SEQUENCE [LARGE SCALE GENOMIC DNA]</scope>
    <source>
        <strain evidence="5">HR-U</strain>
    </source>
</reference>
<proteinExistence type="inferred from homology"/>
<dbReference type="Pfam" id="PF01476">
    <property type="entry name" value="LysM"/>
    <property type="match status" value="2"/>
</dbReference>
<dbReference type="Gene3D" id="3.10.350.10">
    <property type="entry name" value="LysM domain"/>
    <property type="match status" value="2"/>
</dbReference>
<dbReference type="SUPFAM" id="SSF53955">
    <property type="entry name" value="Lysozyme-like"/>
    <property type="match status" value="1"/>
</dbReference>
<feature type="signal peptide" evidence="2">
    <location>
        <begin position="1"/>
        <end position="23"/>
    </location>
</feature>
<dbReference type="OrthoDB" id="9815002at2"/>
<gene>
    <name evidence="4" type="ORF">C5O19_01010</name>
</gene>
<name>A0A2S7IL55_9BACT</name>
<sequence>MRPIRILTIAAAIASFSICSVGAQTDSTKNSTPTVVKDSVPQVDFQLVHERMAKLQKEIPLNHNDVTHQFVEFFTFRKPSFVKEMLERKALYFPIFEKYLAQYGLPDELKYLSLIESRLDPKIISYAGAGGLWQFMPSTGRIDFKLRIDKYVDERFDPYKATEAACKYFLQLGRIFNNDWEMMLASYNTGPGNVMRAVRKSGKHTYWEVYPHLHKQTRGYVPQYAAIVYMMHYAADHGIKPDSMHTVVAFDTIHVNSYMNLRTLAQVGQFSYDKVKQLNPHILTDVLPEGTKGYPVRLPKEELKYFYAHRRSILDSATNYAGSPRVMLASHTSDEEEPSGAALNEEVVRTKSKRVSHRVHRGETLSSIARRYQVASQDLKVWNRLGRHSRIKAGQHLVVYQQVSVPQTQVAVATVSKSAAATSRDERLSKARKYHTVQPGDTLWKISQRYGGISIDKLRKLNGIKGNAVHPGQKLLVI</sequence>
<dbReference type="PANTHER" id="PTHR33734:SF22">
    <property type="entry name" value="MEMBRANE-BOUND LYTIC MUREIN TRANSGLYCOSYLASE D"/>
    <property type="match status" value="1"/>
</dbReference>
<protein>
    <submittedName>
        <fullName evidence="4">Lytic transglycosylase</fullName>
    </submittedName>
</protein>
<evidence type="ECO:0000259" key="3">
    <source>
        <dbReference type="PROSITE" id="PS51782"/>
    </source>
</evidence>
<dbReference type="EMBL" id="PTRA01000001">
    <property type="protein sequence ID" value="PQA58290.1"/>
    <property type="molecule type" value="Genomic_DNA"/>
</dbReference>
<dbReference type="AlphaFoldDB" id="A0A2S7IL55"/>
<dbReference type="InterPro" id="IPR000189">
    <property type="entry name" value="Transglyc_AS"/>
</dbReference>
<accession>A0A2S7IL55</accession>
<dbReference type="Pfam" id="PF01464">
    <property type="entry name" value="SLT"/>
    <property type="match status" value="1"/>
</dbReference>
<dbReference type="InterPro" id="IPR023346">
    <property type="entry name" value="Lysozyme-like_dom_sf"/>
</dbReference>
<evidence type="ECO:0000313" key="4">
    <source>
        <dbReference type="EMBL" id="PQA58290.1"/>
    </source>
</evidence>
<dbReference type="Gene3D" id="1.10.530.10">
    <property type="match status" value="1"/>
</dbReference>
<dbReference type="SUPFAM" id="SSF54106">
    <property type="entry name" value="LysM domain"/>
    <property type="match status" value="2"/>
</dbReference>
<evidence type="ECO:0000256" key="2">
    <source>
        <dbReference type="SAM" id="SignalP"/>
    </source>
</evidence>
<dbReference type="InterPro" id="IPR018392">
    <property type="entry name" value="LysM"/>
</dbReference>
<feature type="domain" description="LysM" evidence="3">
    <location>
        <begin position="355"/>
        <end position="399"/>
    </location>
</feature>
<dbReference type="InterPro" id="IPR036779">
    <property type="entry name" value="LysM_dom_sf"/>
</dbReference>
<dbReference type="InterPro" id="IPR008258">
    <property type="entry name" value="Transglycosylase_SLT_dom_1"/>
</dbReference>
<dbReference type="PROSITE" id="PS00922">
    <property type="entry name" value="TRANSGLYCOSYLASE"/>
    <property type="match status" value="1"/>
</dbReference>
<feature type="domain" description="LysM" evidence="3">
    <location>
        <begin position="433"/>
        <end position="477"/>
    </location>
</feature>